<sequence>MGHFFIEQCFFKLKRFIALFLIVVSLVGLLFFPSLAWATASSSAQMGEEAFTPSPSRQKIRGETAEVQPPVSLEVTESSSPSLSPTLPLAPLASSSAFPSSVAAVFEESLPEATEEATNAAEASSSSFLERVFLDPIKGFIKSLVKEEKPSLSKDNFQAKEKIKVDLGNYQLEEIVVSLTSQGEEVSRDQETLDDALVISRPRNFKPGKYHLNIKDQETDKVLLDQDFIWGVLAINTNKSIYLVGEMAKLAMAVLDEEGEMVCDASLKLRIKNTSAAEAFLSTEEGTIIVNSECQLHDFTLNPDYEAEYEVGEAGVYEMELTAETENGRYTVTDSFEVRNEVPFEVERITATRIYPSVDYPVVFKIKVNQDFKGRVVESIPDIFIIQNETEDGQSDRHSEFISESIT</sequence>
<evidence type="ECO:0000313" key="2">
    <source>
        <dbReference type="EMBL" id="PIS15388.1"/>
    </source>
</evidence>
<dbReference type="Proteomes" id="UP000231282">
    <property type="component" value="Unassembled WGS sequence"/>
</dbReference>
<name>A0A2H0WTW7_9BACT</name>
<evidence type="ECO:0000256" key="1">
    <source>
        <dbReference type="SAM" id="MobiDB-lite"/>
    </source>
</evidence>
<accession>A0A2H0WTW7</accession>
<dbReference type="EMBL" id="PEZH01000005">
    <property type="protein sequence ID" value="PIS15388.1"/>
    <property type="molecule type" value="Genomic_DNA"/>
</dbReference>
<feature type="compositionally biased region" description="Low complexity" evidence="1">
    <location>
        <begin position="69"/>
        <end position="83"/>
    </location>
</feature>
<proteinExistence type="predicted"/>
<comment type="caution">
    <text evidence="2">The sequence shown here is derived from an EMBL/GenBank/DDBJ whole genome shotgun (WGS) entry which is preliminary data.</text>
</comment>
<protein>
    <submittedName>
        <fullName evidence="2">Uncharacterized protein</fullName>
    </submittedName>
</protein>
<organism evidence="2 3">
    <name type="scientific">Candidatus Shapirobacteria bacterium CG09_land_8_20_14_0_10_38_17</name>
    <dbReference type="NCBI Taxonomy" id="1974884"/>
    <lineage>
        <taxon>Bacteria</taxon>
        <taxon>Candidatus Shapironibacteriota</taxon>
    </lineage>
</organism>
<evidence type="ECO:0000313" key="3">
    <source>
        <dbReference type="Proteomes" id="UP000231282"/>
    </source>
</evidence>
<feature type="non-terminal residue" evidence="2">
    <location>
        <position position="407"/>
    </location>
</feature>
<feature type="region of interest" description="Disordered" evidence="1">
    <location>
        <begin position="48"/>
        <end position="83"/>
    </location>
</feature>
<reference evidence="3" key="1">
    <citation type="submission" date="2017-09" db="EMBL/GenBank/DDBJ databases">
        <title>Depth-based differentiation of microbial function through sediment-hosted aquifers and enrichment of novel symbionts in the deep terrestrial subsurface.</title>
        <authorList>
            <person name="Probst A.J."/>
            <person name="Ladd B."/>
            <person name="Jarett J.K."/>
            <person name="Geller-Mcgrath D.E."/>
            <person name="Sieber C.M.K."/>
            <person name="Emerson J.B."/>
            <person name="Anantharaman K."/>
            <person name="Thomas B.C."/>
            <person name="Malmstrom R."/>
            <person name="Stieglmeier M."/>
            <person name="Klingl A."/>
            <person name="Woyke T."/>
            <person name="Ryan C.M."/>
            <person name="Banfield J.F."/>
        </authorList>
    </citation>
    <scope>NUCLEOTIDE SEQUENCE [LARGE SCALE GENOMIC DNA]</scope>
</reference>
<dbReference type="AlphaFoldDB" id="A0A2H0WTW7"/>
<gene>
    <name evidence="2" type="ORF">COT63_00170</name>
</gene>